<evidence type="ECO:0000256" key="1">
    <source>
        <dbReference type="ARBA" id="ARBA00001541"/>
    </source>
</evidence>
<dbReference type="InterPro" id="IPR000780">
    <property type="entry name" value="CheR_MeTrfase"/>
</dbReference>
<dbReference type="Gene3D" id="3.40.50.150">
    <property type="entry name" value="Vaccinia Virus protein VP39"/>
    <property type="match status" value="1"/>
</dbReference>
<comment type="catalytic activity">
    <reaction evidence="1">
        <text>L-glutamyl-[protein] + S-adenosyl-L-methionine = [protein]-L-glutamate 5-O-methyl ester + S-adenosyl-L-homocysteine</text>
        <dbReference type="Rhea" id="RHEA:24452"/>
        <dbReference type="Rhea" id="RHEA-COMP:10208"/>
        <dbReference type="Rhea" id="RHEA-COMP:10311"/>
        <dbReference type="ChEBI" id="CHEBI:29973"/>
        <dbReference type="ChEBI" id="CHEBI:57856"/>
        <dbReference type="ChEBI" id="CHEBI:59789"/>
        <dbReference type="ChEBI" id="CHEBI:82795"/>
        <dbReference type="EC" id="2.1.1.80"/>
    </reaction>
</comment>
<evidence type="ECO:0000256" key="3">
    <source>
        <dbReference type="ARBA" id="ARBA00022603"/>
    </source>
</evidence>
<dbReference type="EMBL" id="CP002085">
    <property type="protein sequence ID" value="ADK86134.1"/>
    <property type="molecule type" value="Genomic_DNA"/>
</dbReference>
<accession>E1QM91</accession>
<dbReference type="PRINTS" id="PR00996">
    <property type="entry name" value="CHERMTFRASE"/>
</dbReference>
<evidence type="ECO:0000256" key="4">
    <source>
        <dbReference type="ARBA" id="ARBA00022679"/>
    </source>
</evidence>
<dbReference type="HOGENOM" id="CLU_025854_0_0_7"/>
<dbReference type="InterPro" id="IPR026024">
    <property type="entry name" value="Chemotaxis_MeTrfase_CheR"/>
</dbReference>
<dbReference type="EC" id="2.1.1.80" evidence="2"/>
<sequence length="305" mass="34545">MGLSDHLNIIRGAKAEAKPAGPPAAANLEPLRIAITDAQYAKLAKLVYSLSGINLGDSKKELLKARLAKRMRTTGCRDVSEFICRLEEDQTGQELVGFLDCITTNKTDFFRESQHFDFLATEVLRQLDKLCGPSEPLRVWSAACSTGEEPYTLAMVLQENRDLWARRGAVILASDIDTQVLQHGQRGIYQQERAACIPRNILVRYFQKGGNAWAGHVRVKPELRKLVEFRKINLMDQFCFDRPMHVIFCRNVMIYFDKPTQQRLVQKFHDCLGKGGYLFVGHSESLTGIKHGLSFVRPAVYRKES</sequence>
<dbReference type="InterPro" id="IPR022642">
    <property type="entry name" value="CheR_C"/>
</dbReference>
<dbReference type="AlphaFoldDB" id="E1QM91"/>
<dbReference type="GO" id="GO:0032259">
    <property type="term" value="P:methylation"/>
    <property type="evidence" value="ECO:0007669"/>
    <property type="project" value="UniProtKB-KW"/>
</dbReference>
<dbReference type="PIRSF" id="PIRSF000410">
    <property type="entry name" value="CheR"/>
    <property type="match status" value="1"/>
</dbReference>
<dbReference type="PROSITE" id="PS50123">
    <property type="entry name" value="CHER"/>
    <property type="match status" value="1"/>
</dbReference>
<dbReference type="SUPFAM" id="SSF53335">
    <property type="entry name" value="S-adenosyl-L-methionine-dependent methyltransferases"/>
    <property type="match status" value="1"/>
</dbReference>
<dbReference type="GO" id="GO:0008983">
    <property type="term" value="F:protein-glutamate O-methyltransferase activity"/>
    <property type="evidence" value="ECO:0007669"/>
    <property type="project" value="UniProtKB-EC"/>
</dbReference>
<dbReference type="Proteomes" id="UP000009047">
    <property type="component" value="Chromosome"/>
</dbReference>
<dbReference type="PANTHER" id="PTHR24422:SF19">
    <property type="entry name" value="CHEMOTAXIS PROTEIN METHYLTRANSFERASE"/>
    <property type="match status" value="1"/>
</dbReference>
<reference evidence="7 8" key="1">
    <citation type="journal article" date="2010" name="Stand. Genomic Sci.">
        <title>Complete genome sequence of Desulfarculus baarsii type strain (2st14).</title>
        <authorList>
            <person name="Sun H."/>
            <person name="Spring S."/>
            <person name="Lapidus A."/>
            <person name="Davenport K."/>
            <person name="Del Rio T.G."/>
            <person name="Tice H."/>
            <person name="Nolan M."/>
            <person name="Copeland A."/>
            <person name="Cheng J.F."/>
            <person name="Lucas S."/>
            <person name="Tapia R."/>
            <person name="Goodwin L."/>
            <person name="Pitluck S."/>
            <person name="Ivanova N."/>
            <person name="Pagani I."/>
            <person name="Mavromatis K."/>
            <person name="Ovchinnikova G."/>
            <person name="Pati A."/>
            <person name="Chen A."/>
            <person name="Palaniappan K."/>
            <person name="Hauser L."/>
            <person name="Chang Y.J."/>
            <person name="Jeffries C.D."/>
            <person name="Detter J.C."/>
            <person name="Han C."/>
            <person name="Rohde M."/>
            <person name="Brambilla E."/>
            <person name="Goker M."/>
            <person name="Woyke T."/>
            <person name="Bristow J."/>
            <person name="Eisen J.A."/>
            <person name="Markowitz V."/>
            <person name="Hugenholtz P."/>
            <person name="Kyrpides N.C."/>
            <person name="Klenk H.P."/>
            <person name="Land M."/>
        </authorList>
    </citation>
    <scope>NUCLEOTIDE SEQUENCE [LARGE SCALE GENOMIC DNA]</scope>
    <source>
        <strain evidence="8">ATCC 33931 / DSM 2075 / LMG 7858 / VKM B-1802 / 2st14</strain>
    </source>
</reference>
<dbReference type="Pfam" id="PF01739">
    <property type="entry name" value="CheR"/>
    <property type="match status" value="1"/>
</dbReference>
<name>E1QM91_DESB2</name>
<dbReference type="KEGG" id="dbr:Deba_2780"/>
<dbReference type="Pfam" id="PF03705">
    <property type="entry name" value="CheR_N"/>
    <property type="match status" value="1"/>
</dbReference>
<evidence type="ECO:0000313" key="7">
    <source>
        <dbReference type="EMBL" id="ADK86134.1"/>
    </source>
</evidence>
<protein>
    <recommendedName>
        <fullName evidence="2">protein-glutamate O-methyltransferase</fullName>
        <ecNumber evidence="2">2.1.1.80</ecNumber>
    </recommendedName>
</protein>
<evidence type="ECO:0000256" key="2">
    <source>
        <dbReference type="ARBA" id="ARBA00012534"/>
    </source>
</evidence>
<keyword evidence="8" id="KW-1185">Reference proteome</keyword>
<proteinExistence type="predicted"/>
<dbReference type="InterPro" id="IPR036804">
    <property type="entry name" value="CheR_N_sf"/>
</dbReference>
<keyword evidence="5" id="KW-0949">S-adenosyl-L-methionine</keyword>
<dbReference type="Gene3D" id="1.10.155.10">
    <property type="entry name" value="Chemotaxis receptor methyltransferase CheR, N-terminal domain"/>
    <property type="match status" value="1"/>
</dbReference>
<organism evidence="7 8">
    <name type="scientific">Desulfarculus baarsii (strain ATCC 33931 / DSM 2075 / LMG 7858 / VKM B-1802 / 2st14)</name>
    <dbReference type="NCBI Taxonomy" id="644282"/>
    <lineage>
        <taxon>Bacteria</taxon>
        <taxon>Pseudomonadati</taxon>
        <taxon>Thermodesulfobacteriota</taxon>
        <taxon>Desulfarculia</taxon>
        <taxon>Desulfarculales</taxon>
        <taxon>Desulfarculaceae</taxon>
        <taxon>Desulfarculus</taxon>
    </lineage>
</organism>
<evidence type="ECO:0000313" key="8">
    <source>
        <dbReference type="Proteomes" id="UP000009047"/>
    </source>
</evidence>
<gene>
    <name evidence="7" type="ordered locus">Deba_2780</name>
</gene>
<dbReference type="STRING" id="644282.Deba_2780"/>
<evidence type="ECO:0000259" key="6">
    <source>
        <dbReference type="PROSITE" id="PS50123"/>
    </source>
</evidence>
<dbReference type="eggNOG" id="COG1352">
    <property type="taxonomic scope" value="Bacteria"/>
</dbReference>
<keyword evidence="4 7" id="KW-0808">Transferase</keyword>
<dbReference type="InterPro" id="IPR050903">
    <property type="entry name" value="Bact_Chemotaxis_MeTrfase"/>
</dbReference>
<dbReference type="SMART" id="SM00138">
    <property type="entry name" value="MeTrc"/>
    <property type="match status" value="1"/>
</dbReference>
<evidence type="ECO:0000256" key="5">
    <source>
        <dbReference type="ARBA" id="ARBA00022691"/>
    </source>
</evidence>
<keyword evidence="3 7" id="KW-0489">Methyltransferase</keyword>
<dbReference type="InterPro" id="IPR029063">
    <property type="entry name" value="SAM-dependent_MTases_sf"/>
</dbReference>
<feature type="domain" description="CheR-type methyltransferase" evidence="6">
    <location>
        <begin position="28"/>
        <end position="305"/>
    </location>
</feature>
<dbReference type="InterPro" id="IPR022641">
    <property type="entry name" value="CheR_N"/>
</dbReference>
<dbReference type="PANTHER" id="PTHR24422">
    <property type="entry name" value="CHEMOTAXIS PROTEIN METHYLTRANSFERASE"/>
    <property type="match status" value="1"/>
</dbReference>
<dbReference type="SUPFAM" id="SSF47757">
    <property type="entry name" value="Chemotaxis receptor methyltransferase CheR, N-terminal domain"/>
    <property type="match status" value="1"/>
</dbReference>